<name>A0ACC1QKI6_9HYPO</name>
<comment type="caution">
    <text evidence="1">The sequence shown here is derived from an EMBL/GenBank/DDBJ whole genome shotgun (WGS) entry which is preliminary data.</text>
</comment>
<protein>
    <submittedName>
        <fullName evidence="1">Uncharacterized protein</fullName>
    </submittedName>
</protein>
<keyword evidence="2" id="KW-1185">Reference proteome</keyword>
<dbReference type="EMBL" id="JANAKD010001428">
    <property type="protein sequence ID" value="KAJ3479563.1"/>
    <property type="molecule type" value="Genomic_DNA"/>
</dbReference>
<organism evidence="1 2">
    <name type="scientific">Lecanicillium saksenae</name>
    <dbReference type="NCBI Taxonomy" id="468837"/>
    <lineage>
        <taxon>Eukaryota</taxon>
        <taxon>Fungi</taxon>
        <taxon>Dikarya</taxon>
        <taxon>Ascomycota</taxon>
        <taxon>Pezizomycotina</taxon>
        <taxon>Sordariomycetes</taxon>
        <taxon>Hypocreomycetidae</taxon>
        <taxon>Hypocreales</taxon>
        <taxon>Cordycipitaceae</taxon>
        <taxon>Lecanicillium</taxon>
    </lineage>
</organism>
<evidence type="ECO:0000313" key="2">
    <source>
        <dbReference type="Proteomes" id="UP001148737"/>
    </source>
</evidence>
<reference evidence="1" key="1">
    <citation type="submission" date="2022-07" db="EMBL/GenBank/DDBJ databases">
        <title>Genome Sequence of Lecanicillium saksenae.</title>
        <authorList>
            <person name="Buettner E."/>
        </authorList>
    </citation>
    <scope>NUCLEOTIDE SEQUENCE</scope>
    <source>
        <strain evidence="1">VT-O1</strain>
    </source>
</reference>
<proteinExistence type="predicted"/>
<gene>
    <name evidence="1" type="ORF">NLG97_g8290</name>
</gene>
<evidence type="ECO:0000313" key="1">
    <source>
        <dbReference type="EMBL" id="KAJ3479563.1"/>
    </source>
</evidence>
<dbReference type="Proteomes" id="UP001148737">
    <property type="component" value="Unassembled WGS sequence"/>
</dbReference>
<sequence length="263" mass="29085">MIMARTRPDPVIIEPKAAPTGPEQTSAVIFLHGLADDGEAFRGKQASRPNCAQNDAPTQRPDLVNQYQNADKLPHTLWVLPTAAENRDVMSRAWYIPSQLNPRPAPRPELEDEEDYEGIMESCKYIISIVKDLNARDIPTDRIAVGGFSQGCAVSLVLGLASEYAGRFAGIFGLMGYLPLEQQLESIKKDHAPEADVVDQPIMIARGTQDMLVPSRYFKSCVAALEALQIRKIDTHEYNIGHTLSGRALTDLCTFLEERCGFT</sequence>
<accession>A0ACC1QKI6</accession>